<dbReference type="Proteomes" id="UP000305539">
    <property type="component" value="Unassembled WGS sequence"/>
</dbReference>
<reference evidence="1 2" key="1">
    <citation type="submission" date="2019-04" db="EMBL/GenBank/DDBJ databases">
        <title>Trinickia sp. 7GSK02, isolated from subtropical forest soil.</title>
        <authorList>
            <person name="Gao Z.-H."/>
            <person name="Qiu L.-H."/>
        </authorList>
    </citation>
    <scope>NUCLEOTIDE SEQUENCE [LARGE SCALE GENOMIC DNA]</scope>
    <source>
        <strain evidence="1 2">7GSK02</strain>
    </source>
</reference>
<dbReference type="SUPFAM" id="SSF55729">
    <property type="entry name" value="Acyl-CoA N-acyltransferases (Nat)"/>
    <property type="match status" value="1"/>
</dbReference>
<keyword evidence="1" id="KW-0808">Transferase</keyword>
<comment type="caution">
    <text evidence="1">The sequence shown here is derived from an EMBL/GenBank/DDBJ whole genome shotgun (WGS) entry which is preliminary data.</text>
</comment>
<keyword evidence="2" id="KW-1185">Reference proteome</keyword>
<dbReference type="RefSeq" id="WP_136892813.1">
    <property type="nucleotide sequence ID" value="NZ_SWJE01000002.1"/>
</dbReference>
<sequence length="312" mass="34823">MDTTISLKAYDADDAPVWDQIVRQSCNGNFLHVRNYMDYHKDRFMDCSVVLFRNGKPVAVFPASRTGTTVNSHGGLTYAGLIHTAELGAHDTLLAFAAIREHYLKQGVQSIIYKAIPQVFHRLPCQNDLYALTCAGATLMRRDASSVIGLDEPPRYSKGRKWAINKAKKSGITVRQSDDFEGFHVLLSHVLEKFGTSPVHSCGELRLLSGRFPTEIALYIAEHGDTLLAGTLVYDFGHIVHTQYMANSDVGRDLGALDFLLAEVIATYRDRKFFSFGISTEEQGLRLNSGLIGQKEAFGARTVVHDFYRWTL</sequence>
<dbReference type="GO" id="GO:0016740">
    <property type="term" value="F:transferase activity"/>
    <property type="evidence" value="ECO:0007669"/>
    <property type="project" value="UniProtKB-KW"/>
</dbReference>
<accession>A0A4U1IDQ5</accession>
<dbReference type="EMBL" id="SWJE01000002">
    <property type="protein sequence ID" value="TKC91781.1"/>
    <property type="molecule type" value="Genomic_DNA"/>
</dbReference>
<gene>
    <name evidence="1" type="ORF">FAZ69_04905</name>
</gene>
<name>A0A4U1IDQ5_9BURK</name>
<protein>
    <submittedName>
        <fullName evidence="1">GNAT family N-acetyltransferase</fullName>
    </submittedName>
</protein>
<dbReference type="AlphaFoldDB" id="A0A4U1IDQ5"/>
<dbReference type="InterPro" id="IPR016181">
    <property type="entry name" value="Acyl_CoA_acyltransferase"/>
</dbReference>
<organism evidence="1 2">
    <name type="scientific">Trinickia terrae</name>
    <dbReference type="NCBI Taxonomy" id="2571161"/>
    <lineage>
        <taxon>Bacteria</taxon>
        <taxon>Pseudomonadati</taxon>
        <taxon>Pseudomonadota</taxon>
        <taxon>Betaproteobacteria</taxon>
        <taxon>Burkholderiales</taxon>
        <taxon>Burkholderiaceae</taxon>
        <taxon>Trinickia</taxon>
    </lineage>
</organism>
<dbReference type="OrthoDB" id="9808687at2"/>
<evidence type="ECO:0000313" key="1">
    <source>
        <dbReference type="EMBL" id="TKC91781.1"/>
    </source>
</evidence>
<evidence type="ECO:0000313" key="2">
    <source>
        <dbReference type="Proteomes" id="UP000305539"/>
    </source>
</evidence>
<dbReference type="Gene3D" id="3.40.630.30">
    <property type="match status" value="1"/>
</dbReference>
<proteinExistence type="predicted"/>